<evidence type="ECO:0000256" key="2">
    <source>
        <dbReference type="ARBA" id="ARBA00023015"/>
    </source>
</evidence>
<evidence type="ECO:0000256" key="3">
    <source>
        <dbReference type="ARBA" id="ARBA00023125"/>
    </source>
</evidence>
<evidence type="ECO:0000259" key="6">
    <source>
        <dbReference type="PROSITE" id="PS51369"/>
    </source>
</evidence>
<reference evidence="7" key="1">
    <citation type="journal article" date="2023" name="Science">
        <title>Elucidation of the pathway for biosynthesis of saponin adjuvants from the soapbark tree.</title>
        <authorList>
            <person name="Reed J."/>
            <person name="Orme A."/>
            <person name="El-Demerdash A."/>
            <person name="Owen C."/>
            <person name="Martin L.B.B."/>
            <person name="Misra R.C."/>
            <person name="Kikuchi S."/>
            <person name="Rejzek M."/>
            <person name="Martin A.C."/>
            <person name="Harkess A."/>
            <person name="Leebens-Mack J."/>
            <person name="Louveau T."/>
            <person name="Stephenson M.J."/>
            <person name="Osbourn A."/>
        </authorList>
    </citation>
    <scope>NUCLEOTIDE SEQUENCE</scope>
    <source>
        <strain evidence="7">S10</strain>
    </source>
</reference>
<keyword evidence="2" id="KW-0805">Transcription regulation</keyword>
<dbReference type="InterPro" id="IPR005333">
    <property type="entry name" value="Transcription_factor_TCP"/>
</dbReference>
<gene>
    <name evidence="7" type="ORF">O6P43_028401</name>
</gene>
<dbReference type="Pfam" id="PF03634">
    <property type="entry name" value="TCP"/>
    <property type="match status" value="1"/>
</dbReference>
<dbReference type="GO" id="GO:0003700">
    <property type="term" value="F:DNA-binding transcription factor activity"/>
    <property type="evidence" value="ECO:0007669"/>
    <property type="project" value="InterPro"/>
</dbReference>
<evidence type="ECO:0000256" key="4">
    <source>
        <dbReference type="ARBA" id="ARBA00023163"/>
    </source>
</evidence>
<name>A0AAD7PA90_QUISA</name>
<dbReference type="GO" id="GO:0005634">
    <property type="term" value="C:nucleus"/>
    <property type="evidence" value="ECO:0007669"/>
    <property type="project" value="UniProtKB-SubCell"/>
</dbReference>
<dbReference type="AlphaFoldDB" id="A0AAD7PA90"/>
<comment type="caution">
    <text evidence="7">The sequence shown here is derived from an EMBL/GenBank/DDBJ whole genome shotgun (WGS) entry which is preliminary data.</text>
</comment>
<dbReference type="PANTHER" id="PTHR31072">
    <property type="entry name" value="TRANSCRIPTION FACTOR TCP4-RELATED"/>
    <property type="match status" value="1"/>
</dbReference>
<dbReference type="Proteomes" id="UP001163823">
    <property type="component" value="Chromosome 12"/>
</dbReference>
<evidence type="ECO:0000256" key="1">
    <source>
        <dbReference type="ARBA" id="ARBA00004123"/>
    </source>
</evidence>
<keyword evidence="5" id="KW-0539">Nucleus</keyword>
<feature type="domain" description="TCP" evidence="6">
    <location>
        <begin position="62"/>
        <end position="126"/>
    </location>
</feature>
<evidence type="ECO:0000313" key="7">
    <source>
        <dbReference type="EMBL" id="KAJ7947847.1"/>
    </source>
</evidence>
<keyword evidence="4" id="KW-0804">Transcription</keyword>
<dbReference type="PANTHER" id="PTHR31072:SF143">
    <property type="entry name" value="TCP DOMAIN-CONTAINING PROTEIN"/>
    <property type="match status" value="1"/>
</dbReference>
<accession>A0AAD7PA90</accession>
<keyword evidence="8" id="KW-1185">Reference proteome</keyword>
<organism evidence="7 8">
    <name type="scientific">Quillaja saponaria</name>
    <name type="common">Soap bark tree</name>
    <dbReference type="NCBI Taxonomy" id="32244"/>
    <lineage>
        <taxon>Eukaryota</taxon>
        <taxon>Viridiplantae</taxon>
        <taxon>Streptophyta</taxon>
        <taxon>Embryophyta</taxon>
        <taxon>Tracheophyta</taxon>
        <taxon>Spermatophyta</taxon>
        <taxon>Magnoliopsida</taxon>
        <taxon>eudicotyledons</taxon>
        <taxon>Gunneridae</taxon>
        <taxon>Pentapetalae</taxon>
        <taxon>rosids</taxon>
        <taxon>fabids</taxon>
        <taxon>Fabales</taxon>
        <taxon>Quillajaceae</taxon>
        <taxon>Quillaja</taxon>
    </lineage>
</organism>
<dbReference type="GO" id="GO:0043565">
    <property type="term" value="F:sequence-specific DNA binding"/>
    <property type="evidence" value="ECO:0007669"/>
    <property type="project" value="TreeGrafter"/>
</dbReference>
<keyword evidence="3" id="KW-0238">DNA-binding</keyword>
<protein>
    <submittedName>
        <fullName evidence="7">Transcription factor like</fullName>
    </submittedName>
</protein>
<dbReference type="KEGG" id="qsa:O6P43_028401"/>
<dbReference type="InterPro" id="IPR017887">
    <property type="entry name" value="TF_TCP_subgr"/>
</dbReference>
<dbReference type="EMBL" id="JARAOO010000012">
    <property type="protein sequence ID" value="KAJ7947847.1"/>
    <property type="molecule type" value="Genomic_DNA"/>
</dbReference>
<evidence type="ECO:0000256" key="5">
    <source>
        <dbReference type="ARBA" id="ARBA00023242"/>
    </source>
</evidence>
<dbReference type="PROSITE" id="PS51369">
    <property type="entry name" value="TCP"/>
    <property type="match status" value="1"/>
</dbReference>
<sequence length="214" mass="23775">MLVSNETRSSHLPWESCAIAYAAVFGPSKSKKRWILDSEFLPIRRRKFPLDCPSKPLPGVITSGWAHRSVVPKTGTLRWREEADVCRVPAICAARIFQLTRELGHSTDGQTIEWLLNHVPSSDFPTNTTANAATTSTCTSSVTTGATTSFSGNQLMKDNKEAFNEKEEVVAFKRELLDLFPSTEGSFTNMSFTSFANMSFMSLLMLAEKDAIRN</sequence>
<proteinExistence type="predicted"/>
<evidence type="ECO:0000313" key="8">
    <source>
        <dbReference type="Proteomes" id="UP001163823"/>
    </source>
</evidence>
<comment type="subcellular location">
    <subcellularLocation>
        <location evidence="1">Nucleus</location>
    </subcellularLocation>
</comment>